<dbReference type="Pfam" id="PF06985">
    <property type="entry name" value="HET"/>
    <property type="match status" value="1"/>
</dbReference>
<feature type="domain" description="Heterokaryon incompatibility" evidence="1">
    <location>
        <begin position="53"/>
        <end position="201"/>
    </location>
</feature>
<organism evidence="2 3">
    <name type="scientific">Bimuria novae-zelandiae CBS 107.79</name>
    <dbReference type="NCBI Taxonomy" id="1447943"/>
    <lineage>
        <taxon>Eukaryota</taxon>
        <taxon>Fungi</taxon>
        <taxon>Dikarya</taxon>
        <taxon>Ascomycota</taxon>
        <taxon>Pezizomycotina</taxon>
        <taxon>Dothideomycetes</taxon>
        <taxon>Pleosporomycetidae</taxon>
        <taxon>Pleosporales</taxon>
        <taxon>Massarineae</taxon>
        <taxon>Didymosphaeriaceae</taxon>
        <taxon>Bimuria</taxon>
    </lineage>
</organism>
<name>A0A6A5V9F4_9PLEO</name>
<reference evidence="2" key="1">
    <citation type="journal article" date="2020" name="Stud. Mycol.">
        <title>101 Dothideomycetes genomes: a test case for predicting lifestyles and emergence of pathogens.</title>
        <authorList>
            <person name="Haridas S."/>
            <person name="Albert R."/>
            <person name="Binder M."/>
            <person name="Bloem J."/>
            <person name="Labutti K."/>
            <person name="Salamov A."/>
            <person name="Andreopoulos B."/>
            <person name="Baker S."/>
            <person name="Barry K."/>
            <person name="Bills G."/>
            <person name="Bluhm B."/>
            <person name="Cannon C."/>
            <person name="Castanera R."/>
            <person name="Culley D."/>
            <person name="Daum C."/>
            <person name="Ezra D."/>
            <person name="Gonzalez J."/>
            <person name="Henrissat B."/>
            <person name="Kuo A."/>
            <person name="Liang C."/>
            <person name="Lipzen A."/>
            <person name="Lutzoni F."/>
            <person name="Magnuson J."/>
            <person name="Mondo S."/>
            <person name="Nolan M."/>
            <person name="Ohm R."/>
            <person name="Pangilinan J."/>
            <person name="Park H.-J."/>
            <person name="Ramirez L."/>
            <person name="Alfaro M."/>
            <person name="Sun H."/>
            <person name="Tritt A."/>
            <person name="Yoshinaga Y."/>
            <person name="Zwiers L.-H."/>
            <person name="Turgeon B."/>
            <person name="Goodwin S."/>
            <person name="Spatafora J."/>
            <person name="Crous P."/>
            <person name="Grigoriev I."/>
        </authorList>
    </citation>
    <scope>NUCLEOTIDE SEQUENCE</scope>
    <source>
        <strain evidence="2">CBS 107.79</strain>
    </source>
</reference>
<evidence type="ECO:0000259" key="1">
    <source>
        <dbReference type="Pfam" id="PF06985"/>
    </source>
</evidence>
<evidence type="ECO:0000313" key="3">
    <source>
        <dbReference type="Proteomes" id="UP000800036"/>
    </source>
</evidence>
<accession>A0A6A5V9F4</accession>
<dbReference type="Proteomes" id="UP000800036">
    <property type="component" value="Unassembled WGS sequence"/>
</dbReference>
<dbReference type="PANTHER" id="PTHR24148">
    <property type="entry name" value="ANKYRIN REPEAT DOMAIN-CONTAINING PROTEIN 39 HOMOLOG-RELATED"/>
    <property type="match status" value="1"/>
</dbReference>
<evidence type="ECO:0000313" key="2">
    <source>
        <dbReference type="EMBL" id="KAF1972662.1"/>
    </source>
</evidence>
<dbReference type="InterPro" id="IPR010730">
    <property type="entry name" value="HET"/>
</dbReference>
<protein>
    <recommendedName>
        <fullName evidence="1">Heterokaryon incompatibility domain-containing protein</fullName>
    </recommendedName>
</protein>
<dbReference type="OrthoDB" id="4476201at2759"/>
<dbReference type="EMBL" id="ML976685">
    <property type="protein sequence ID" value="KAF1972662.1"/>
    <property type="molecule type" value="Genomic_DNA"/>
</dbReference>
<dbReference type="PANTHER" id="PTHR24148:SF64">
    <property type="entry name" value="HETEROKARYON INCOMPATIBILITY DOMAIN-CONTAINING PROTEIN"/>
    <property type="match status" value="1"/>
</dbReference>
<sequence>MNQLSRRGPYSHCLERDEIRLFKLAIPPSGRDATAQLKGRVEVFKVEDGKPHYRALSYRWGTRNAGTDPHIRLSNGSESQSISIPKNLYDYLITLKAKKTDESPWMWIDSICINQHEDPEAFQERGRQVACMDRTYASADTVTIWLGASAYRDAEEFTNPVRWLHKYLKVDPKLFDVPWMPEHLNEICQNPYWLRLWIIQEICEHS</sequence>
<dbReference type="AlphaFoldDB" id="A0A6A5V9F4"/>
<gene>
    <name evidence="2" type="ORF">BU23DRAFT_467246</name>
</gene>
<proteinExistence type="predicted"/>
<dbReference type="InterPro" id="IPR052895">
    <property type="entry name" value="HetReg/Transcr_Mod"/>
</dbReference>
<keyword evidence="3" id="KW-1185">Reference proteome</keyword>